<comment type="similarity">
    <text evidence="1">Belongs to the adrenodoxin/putidaredoxin family.</text>
</comment>
<comment type="cofactor">
    <cofactor evidence="6">
        <name>[2Fe-2S] cluster</name>
        <dbReference type="ChEBI" id="CHEBI:190135"/>
    </cofactor>
</comment>
<dbReference type="Proteomes" id="UP000184514">
    <property type="component" value="Unassembled WGS sequence"/>
</dbReference>
<dbReference type="PANTHER" id="PTHR23426:SF65">
    <property type="entry name" value="FERREDOXIN-2, MITOCHONDRIAL"/>
    <property type="match status" value="1"/>
</dbReference>
<keyword evidence="4" id="KW-0408">Iron</keyword>
<dbReference type="InterPro" id="IPR012675">
    <property type="entry name" value="Beta-grasp_dom_sf"/>
</dbReference>
<dbReference type="InterPro" id="IPR018298">
    <property type="entry name" value="Adrenodoxin_Fe-S_BS"/>
</dbReference>
<keyword evidence="2" id="KW-0001">2Fe-2S</keyword>
<reference evidence="8 9" key="1">
    <citation type="submission" date="2016-10" db="EMBL/GenBank/DDBJ databases">
        <title>Genome sequence of Planktotalea frisia SH6-1.</title>
        <authorList>
            <person name="Poehlein A."/>
            <person name="Bakenhus I."/>
            <person name="Voget S."/>
            <person name="Brinkhoff T."/>
            <person name="Simon M."/>
        </authorList>
    </citation>
    <scope>NUCLEOTIDE SEQUENCE [LARGE SCALE GENOMIC DNA]</scope>
    <source>
        <strain evidence="8 9">SH6-1</strain>
    </source>
</reference>
<dbReference type="Gene3D" id="3.10.20.30">
    <property type="match status" value="1"/>
</dbReference>
<dbReference type="PROSITE" id="PS00814">
    <property type="entry name" value="ADX"/>
    <property type="match status" value="1"/>
</dbReference>
<accession>A0A1L9NR78</accession>
<name>A0A1L9NR78_9RHOB</name>
<dbReference type="GO" id="GO:0051537">
    <property type="term" value="F:2 iron, 2 sulfur cluster binding"/>
    <property type="evidence" value="ECO:0007669"/>
    <property type="project" value="UniProtKB-KW"/>
</dbReference>
<evidence type="ECO:0000256" key="6">
    <source>
        <dbReference type="ARBA" id="ARBA00034078"/>
    </source>
</evidence>
<gene>
    <name evidence="8" type="ORF">PFRI_41030</name>
</gene>
<dbReference type="GO" id="GO:0046872">
    <property type="term" value="F:metal ion binding"/>
    <property type="evidence" value="ECO:0007669"/>
    <property type="project" value="UniProtKB-KW"/>
</dbReference>
<evidence type="ECO:0000256" key="3">
    <source>
        <dbReference type="ARBA" id="ARBA00022723"/>
    </source>
</evidence>
<keyword evidence="3" id="KW-0479">Metal-binding</keyword>
<sequence length="104" mass="11128">MTKLIFIEPSGERQEITATIGDNVMLAATAKVVAGIDAECGGSCMCATCHCLVIEAANPLPDMQSGERDTLEFTADQMQDNSRLTCQLTVTPEMDGTVFQVIGR</sequence>
<dbReference type="Pfam" id="PF00111">
    <property type="entry name" value="Fer2"/>
    <property type="match status" value="1"/>
</dbReference>
<keyword evidence="5" id="KW-0411">Iron-sulfur</keyword>
<evidence type="ECO:0000256" key="2">
    <source>
        <dbReference type="ARBA" id="ARBA00022714"/>
    </source>
</evidence>
<protein>
    <submittedName>
        <fullName evidence="8">Ferredoxin-6</fullName>
    </submittedName>
</protein>
<dbReference type="AlphaFoldDB" id="A0A1L9NR78"/>
<dbReference type="PANTHER" id="PTHR23426">
    <property type="entry name" value="FERREDOXIN/ADRENODOXIN"/>
    <property type="match status" value="1"/>
</dbReference>
<evidence type="ECO:0000256" key="4">
    <source>
        <dbReference type="ARBA" id="ARBA00023004"/>
    </source>
</evidence>
<organism evidence="8 9">
    <name type="scientific">Planktotalea frisia</name>
    <dbReference type="NCBI Taxonomy" id="696762"/>
    <lineage>
        <taxon>Bacteria</taxon>
        <taxon>Pseudomonadati</taxon>
        <taxon>Pseudomonadota</taxon>
        <taxon>Alphaproteobacteria</taxon>
        <taxon>Rhodobacterales</taxon>
        <taxon>Paracoccaceae</taxon>
        <taxon>Planktotalea</taxon>
    </lineage>
</organism>
<dbReference type="InterPro" id="IPR001041">
    <property type="entry name" value="2Fe-2S_ferredoxin-type"/>
</dbReference>
<proteinExistence type="inferred from homology"/>
<evidence type="ECO:0000313" key="9">
    <source>
        <dbReference type="Proteomes" id="UP000184514"/>
    </source>
</evidence>
<dbReference type="InterPro" id="IPR036010">
    <property type="entry name" value="2Fe-2S_ferredoxin-like_sf"/>
</dbReference>
<dbReference type="GO" id="GO:0009055">
    <property type="term" value="F:electron transfer activity"/>
    <property type="evidence" value="ECO:0007669"/>
    <property type="project" value="TreeGrafter"/>
</dbReference>
<dbReference type="GO" id="GO:0140647">
    <property type="term" value="P:P450-containing electron transport chain"/>
    <property type="evidence" value="ECO:0007669"/>
    <property type="project" value="InterPro"/>
</dbReference>
<dbReference type="EMBL" id="MLCB01000226">
    <property type="protein sequence ID" value="OJI91692.1"/>
    <property type="molecule type" value="Genomic_DNA"/>
</dbReference>
<dbReference type="PRINTS" id="PR00355">
    <property type="entry name" value="ADRENODOXIN"/>
</dbReference>
<evidence type="ECO:0000256" key="1">
    <source>
        <dbReference type="ARBA" id="ARBA00010914"/>
    </source>
</evidence>
<dbReference type="InterPro" id="IPR001055">
    <property type="entry name" value="Adrenodoxin-like"/>
</dbReference>
<dbReference type="STRING" id="696762.PFRI_41030"/>
<feature type="domain" description="2Fe-2S ferredoxin-type" evidence="7">
    <location>
        <begin position="8"/>
        <end position="91"/>
    </location>
</feature>
<dbReference type="OrthoDB" id="9799640at2"/>
<dbReference type="RefSeq" id="WP_072632563.1">
    <property type="nucleotide sequence ID" value="NZ_JABBAN010000222.1"/>
</dbReference>
<keyword evidence="9" id="KW-1185">Reference proteome</keyword>
<dbReference type="SUPFAM" id="SSF54292">
    <property type="entry name" value="2Fe-2S ferredoxin-like"/>
    <property type="match status" value="1"/>
</dbReference>
<evidence type="ECO:0000259" key="7">
    <source>
        <dbReference type="Pfam" id="PF00111"/>
    </source>
</evidence>
<evidence type="ECO:0000256" key="5">
    <source>
        <dbReference type="ARBA" id="ARBA00023014"/>
    </source>
</evidence>
<comment type="caution">
    <text evidence="8">The sequence shown here is derived from an EMBL/GenBank/DDBJ whole genome shotgun (WGS) entry which is preliminary data.</text>
</comment>
<evidence type="ECO:0000313" key="8">
    <source>
        <dbReference type="EMBL" id="OJI91692.1"/>
    </source>
</evidence>
<dbReference type="GO" id="GO:0005829">
    <property type="term" value="C:cytosol"/>
    <property type="evidence" value="ECO:0007669"/>
    <property type="project" value="TreeGrafter"/>
</dbReference>
<dbReference type="CDD" id="cd00207">
    <property type="entry name" value="fer2"/>
    <property type="match status" value="1"/>
</dbReference>